<comment type="caution">
    <text evidence="1">The sequence shown here is derived from an EMBL/GenBank/DDBJ whole genome shotgun (WGS) entry which is preliminary data.</text>
</comment>
<dbReference type="GO" id="GO:0006629">
    <property type="term" value="P:lipid metabolic process"/>
    <property type="evidence" value="ECO:0007669"/>
    <property type="project" value="InterPro"/>
</dbReference>
<reference evidence="1 2" key="1">
    <citation type="submission" date="2023-08" db="EMBL/GenBank/DDBJ databases">
        <authorList>
            <person name="Palmer J.M."/>
        </authorList>
    </citation>
    <scope>NUCLEOTIDE SEQUENCE [LARGE SCALE GENOMIC DNA]</scope>
    <source>
        <strain evidence="1 2">TWF481</strain>
    </source>
</reference>
<dbReference type="Proteomes" id="UP001370758">
    <property type="component" value="Unassembled WGS sequence"/>
</dbReference>
<dbReference type="Gene3D" id="3.20.20.190">
    <property type="entry name" value="Phosphatidylinositol (PI) phosphodiesterase"/>
    <property type="match status" value="1"/>
</dbReference>
<gene>
    <name evidence="1" type="ORF">TWF481_011711</name>
</gene>
<dbReference type="SUPFAM" id="SSF51695">
    <property type="entry name" value="PLC-like phosphodiesterases"/>
    <property type="match status" value="1"/>
</dbReference>
<dbReference type="AlphaFoldDB" id="A0AAV9VZ26"/>
<keyword evidence="2" id="KW-1185">Reference proteome</keyword>
<evidence type="ECO:0000313" key="2">
    <source>
        <dbReference type="Proteomes" id="UP001370758"/>
    </source>
</evidence>
<proteinExistence type="predicted"/>
<dbReference type="GO" id="GO:0008081">
    <property type="term" value="F:phosphoric diester hydrolase activity"/>
    <property type="evidence" value="ECO:0007669"/>
    <property type="project" value="InterPro"/>
</dbReference>
<accession>A0AAV9VZ26</accession>
<name>A0AAV9VZ26_9PEZI</name>
<evidence type="ECO:0000313" key="1">
    <source>
        <dbReference type="EMBL" id="KAK6499140.1"/>
    </source>
</evidence>
<dbReference type="InterPro" id="IPR017946">
    <property type="entry name" value="PLC-like_Pdiesterase_TIM-brl"/>
</dbReference>
<protein>
    <submittedName>
        <fullName evidence="1">Uncharacterized protein</fullName>
    </submittedName>
</protein>
<sequence length="471" mass="53325">MPPISTPDHVAGWMQHNMDKIGDVKINEYMCIPATHDSGMDHHSWSTTHGTKNRTLNQTLGIGNQLRLGARWFDIRPMLLDGDWYCSTINSCFGSFSTKTLRDFIGNRVGKVIVSGVPGPGDEPGFSQADFDSLPGSRTDFATHGPSANAEMSNTESFLNSKSIIDLANKRQLDEYPYTPQRIYTELGEGSCGMFMIDNLHDGSLQTICLAMSLARHMVKDPSRYGNMVLVYGGKLITDTNVKGRVMQAMKGYNKYSVTNDSMGGDPWAWERKCAVACIFETKNQNRTPFLRARFAWEGEELDFTTDIESINFGGKQLYDHHFRTAYYNLFRMLREQLPITPSIEFFGLTTPEDPQPGNVKDALVYYRSMDGVVLKQRRLREHNRTNFCADVQKLEWEGQLVRRAEAYEPFLWRLDYGGGTIPVNNDLMGFDAAPGKRKRALLTYRSARHGPMRFDPANEGDNWTIKKADP</sequence>
<dbReference type="EMBL" id="JAVHJL010000008">
    <property type="protein sequence ID" value="KAK6499140.1"/>
    <property type="molecule type" value="Genomic_DNA"/>
</dbReference>
<organism evidence="1 2">
    <name type="scientific">Arthrobotrys musiformis</name>
    <dbReference type="NCBI Taxonomy" id="47236"/>
    <lineage>
        <taxon>Eukaryota</taxon>
        <taxon>Fungi</taxon>
        <taxon>Dikarya</taxon>
        <taxon>Ascomycota</taxon>
        <taxon>Pezizomycotina</taxon>
        <taxon>Orbiliomycetes</taxon>
        <taxon>Orbiliales</taxon>
        <taxon>Orbiliaceae</taxon>
        <taxon>Arthrobotrys</taxon>
    </lineage>
</organism>